<dbReference type="AlphaFoldDB" id="A0A498ICC3"/>
<evidence type="ECO:0008006" key="5">
    <source>
        <dbReference type="Google" id="ProtNLM"/>
    </source>
</evidence>
<dbReference type="EMBL" id="RDQH01000338">
    <property type="protein sequence ID" value="RXH80629.1"/>
    <property type="molecule type" value="Genomic_DNA"/>
</dbReference>
<dbReference type="Pfam" id="PF01535">
    <property type="entry name" value="PPR"/>
    <property type="match status" value="1"/>
</dbReference>
<dbReference type="NCBIfam" id="TIGR00756">
    <property type="entry name" value="PPR"/>
    <property type="match status" value="1"/>
</dbReference>
<dbReference type="STRING" id="3750.A0A498ICC3"/>
<dbReference type="Proteomes" id="UP000290289">
    <property type="component" value="Chromosome 12"/>
</dbReference>
<reference evidence="3 4" key="1">
    <citation type="submission" date="2018-10" db="EMBL/GenBank/DDBJ databases">
        <title>A high-quality apple genome assembly.</title>
        <authorList>
            <person name="Hu J."/>
        </authorList>
    </citation>
    <scope>NUCLEOTIDE SEQUENCE [LARGE SCALE GENOMIC DNA]</scope>
    <source>
        <strain evidence="4">cv. HFTH1</strain>
        <tissue evidence="3">Young leaf</tissue>
    </source>
</reference>
<dbReference type="PANTHER" id="PTHR47926:SF438">
    <property type="entry name" value="PENTATRICOPEPTIDE REPEAT-CONTAINING PROTEIN"/>
    <property type="match status" value="1"/>
</dbReference>
<dbReference type="GO" id="GO:0003723">
    <property type="term" value="F:RNA binding"/>
    <property type="evidence" value="ECO:0007669"/>
    <property type="project" value="InterPro"/>
</dbReference>
<keyword evidence="4" id="KW-1185">Reference proteome</keyword>
<dbReference type="InterPro" id="IPR011990">
    <property type="entry name" value="TPR-like_helical_dom_sf"/>
</dbReference>
<proteinExistence type="predicted"/>
<feature type="repeat" description="PPR" evidence="2">
    <location>
        <begin position="1"/>
        <end position="28"/>
    </location>
</feature>
<evidence type="ECO:0000256" key="1">
    <source>
        <dbReference type="ARBA" id="ARBA00022737"/>
    </source>
</evidence>
<sequence>MIVGYAQHGLALQAIDLFEEMKRQGVKPDAITLLGVLSSCRHAGLVKEGRLYFNSMFKEQGIHREPDHYSCVVDLLGRAGLLEEAQEFIEKMPIRANAVIWGSLLSSCRLLLEQSVLQHTFNWQTCMLAWDVGTGQQECFRAEDCSNAKMIEIIDLLDSLADHIKTLGYVAEMEEDDH</sequence>
<evidence type="ECO:0000256" key="2">
    <source>
        <dbReference type="PROSITE-ProRule" id="PRU00708"/>
    </source>
</evidence>
<dbReference type="PANTHER" id="PTHR47926">
    <property type="entry name" value="PENTATRICOPEPTIDE REPEAT-CONTAINING PROTEIN"/>
    <property type="match status" value="1"/>
</dbReference>
<comment type="caution">
    <text evidence="3">The sequence shown here is derived from an EMBL/GenBank/DDBJ whole genome shotgun (WGS) entry which is preliminary data.</text>
</comment>
<keyword evidence="1" id="KW-0677">Repeat</keyword>
<dbReference type="InterPro" id="IPR046960">
    <property type="entry name" value="PPR_At4g14850-like_plant"/>
</dbReference>
<dbReference type="GO" id="GO:0009451">
    <property type="term" value="P:RNA modification"/>
    <property type="evidence" value="ECO:0007669"/>
    <property type="project" value="InterPro"/>
</dbReference>
<dbReference type="Pfam" id="PF13041">
    <property type="entry name" value="PPR_2"/>
    <property type="match status" value="1"/>
</dbReference>
<dbReference type="InterPro" id="IPR002885">
    <property type="entry name" value="PPR_rpt"/>
</dbReference>
<name>A0A498ICC3_MALDO</name>
<organism evidence="3 4">
    <name type="scientific">Malus domestica</name>
    <name type="common">Apple</name>
    <name type="synonym">Pyrus malus</name>
    <dbReference type="NCBI Taxonomy" id="3750"/>
    <lineage>
        <taxon>Eukaryota</taxon>
        <taxon>Viridiplantae</taxon>
        <taxon>Streptophyta</taxon>
        <taxon>Embryophyta</taxon>
        <taxon>Tracheophyta</taxon>
        <taxon>Spermatophyta</taxon>
        <taxon>Magnoliopsida</taxon>
        <taxon>eudicotyledons</taxon>
        <taxon>Gunneridae</taxon>
        <taxon>Pentapetalae</taxon>
        <taxon>rosids</taxon>
        <taxon>fabids</taxon>
        <taxon>Rosales</taxon>
        <taxon>Rosaceae</taxon>
        <taxon>Amygdaloideae</taxon>
        <taxon>Maleae</taxon>
        <taxon>Malus</taxon>
    </lineage>
</organism>
<evidence type="ECO:0000313" key="3">
    <source>
        <dbReference type="EMBL" id="RXH80629.1"/>
    </source>
</evidence>
<protein>
    <recommendedName>
        <fullName evidence="5">Pentacotripeptide-repeat region of PRORP domain-containing protein</fullName>
    </recommendedName>
</protein>
<evidence type="ECO:0000313" key="4">
    <source>
        <dbReference type="Proteomes" id="UP000290289"/>
    </source>
</evidence>
<accession>A0A498ICC3</accession>
<dbReference type="Gene3D" id="1.25.40.10">
    <property type="entry name" value="Tetratricopeptide repeat domain"/>
    <property type="match status" value="1"/>
</dbReference>
<dbReference type="PROSITE" id="PS51375">
    <property type="entry name" value="PPR"/>
    <property type="match status" value="1"/>
</dbReference>
<gene>
    <name evidence="3" type="ORF">DVH24_004543</name>
</gene>